<comment type="caution">
    <text evidence="12">The sequence shown here is derived from an EMBL/GenBank/DDBJ whole genome shotgun (WGS) entry which is preliminary data.</text>
</comment>
<dbReference type="InterPro" id="IPR002455">
    <property type="entry name" value="GPCR3_GABA-B"/>
</dbReference>
<keyword evidence="4" id="KW-0297">G-protein coupled receptor</keyword>
<evidence type="ECO:0000256" key="2">
    <source>
        <dbReference type="ARBA" id="ARBA00022692"/>
    </source>
</evidence>
<dbReference type="GO" id="GO:0007214">
    <property type="term" value="P:gamma-aminobutyric acid signaling pathway"/>
    <property type="evidence" value="ECO:0007669"/>
    <property type="project" value="TreeGrafter"/>
</dbReference>
<feature type="transmembrane region" description="Helical" evidence="9">
    <location>
        <begin position="782"/>
        <end position="800"/>
    </location>
</feature>
<evidence type="ECO:0000256" key="5">
    <source>
        <dbReference type="ARBA" id="ARBA00023136"/>
    </source>
</evidence>
<proteinExistence type="predicted"/>
<feature type="transmembrane region" description="Helical" evidence="9">
    <location>
        <begin position="812"/>
        <end position="831"/>
    </location>
</feature>
<feature type="transmembrane region" description="Helical" evidence="9">
    <location>
        <begin position="869"/>
        <end position="893"/>
    </location>
</feature>
<gene>
    <name evidence="12" type="ORF">CYMTET_56481</name>
</gene>
<feature type="domain" description="Receptor ligand binding region" evidence="11">
    <location>
        <begin position="241"/>
        <end position="582"/>
    </location>
</feature>
<evidence type="ECO:0000256" key="10">
    <source>
        <dbReference type="SAM" id="SignalP"/>
    </source>
</evidence>
<evidence type="ECO:0000256" key="7">
    <source>
        <dbReference type="ARBA" id="ARBA00023180"/>
    </source>
</evidence>
<keyword evidence="13" id="KW-1185">Reference proteome</keyword>
<keyword evidence="8" id="KW-0807">Transducer</keyword>
<organism evidence="12 13">
    <name type="scientific">Cymbomonas tetramitiformis</name>
    <dbReference type="NCBI Taxonomy" id="36881"/>
    <lineage>
        <taxon>Eukaryota</taxon>
        <taxon>Viridiplantae</taxon>
        <taxon>Chlorophyta</taxon>
        <taxon>Pyramimonadophyceae</taxon>
        <taxon>Pyramimonadales</taxon>
        <taxon>Pyramimonadaceae</taxon>
        <taxon>Cymbomonas</taxon>
    </lineage>
</organism>
<dbReference type="Gene3D" id="3.40.50.2300">
    <property type="match status" value="3"/>
</dbReference>
<keyword evidence="7" id="KW-0325">Glycoprotein</keyword>
<evidence type="ECO:0000256" key="1">
    <source>
        <dbReference type="ARBA" id="ARBA00004141"/>
    </source>
</evidence>
<evidence type="ECO:0000313" key="13">
    <source>
        <dbReference type="Proteomes" id="UP001190700"/>
    </source>
</evidence>
<keyword evidence="6" id="KW-0675">Receptor</keyword>
<feature type="transmembrane region" description="Helical" evidence="9">
    <location>
        <begin position="1140"/>
        <end position="1159"/>
    </location>
</feature>
<comment type="subcellular location">
    <subcellularLocation>
        <location evidence="1">Membrane</location>
        <topology evidence="1">Multi-pass membrane protein</topology>
    </subcellularLocation>
</comment>
<dbReference type="SUPFAM" id="SSF53822">
    <property type="entry name" value="Periplasmic binding protein-like I"/>
    <property type="match status" value="1"/>
</dbReference>
<reference evidence="12 13" key="1">
    <citation type="journal article" date="2015" name="Genome Biol. Evol.">
        <title>Comparative Genomics of a Bacterivorous Green Alga Reveals Evolutionary Causalities and Consequences of Phago-Mixotrophic Mode of Nutrition.</title>
        <authorList>
            <person name="Burns J.A."/>
            <person name="Paasch A."/>
            <person name="Narechania A."/>
            <person name="Kim E."/>
        </authorList>
    </citation>
    <scope>NUCLEOTIDE SEQUENCE [LARGE SCALE GENOMIC DNA]</scope>
    <source>
        <strain evidence="12 13">PLY_AMNH</strain>
    </source>
</reference>
<dbReference type="Pfam" id="PF01094">
    <property type="entry name" value="ANF_receptor"/>
    <property type="match status" value="1"/>
</dbReference>
<keyword evidence="3 9" id="KW-1133">Transmembrane helix</keyword>
<dbReference type="GO" id="GO:0004965">
    <property type="term" value="F:G protein-coupled GABA receptor activity"/>
    <property type="evidence" value="ECO:0007669"/>
    <property type="project" value="InterPro"/>
</dbReference>
<evidence type="ECO:0000256" key="4">
    <source>
        <dbReference type="ARBA" id="ARBA00023040"/>
    </source>
</evidence>
<dbReference type="PANTHER" id="PTHR10519">
    <property type="entry name" value="GABA-B RECEPTOR"/>
    <property type="match status" value="1"/>
</dbReference>
<keyword evidence="5 9" id="KW-0472">Membrane</keyword>
<dbReference type="PANTHER" id="PTHR10519:SF20">
    <property type="entry name" value="G-PROTEIN COUPLED RECEPTOR 156-RELATED"/>
    <property type="match status" value="1"/>
</dbReference>
<sequence>MSSSRGLTLALVVLYAFVIPGDSSVEYCASELHPPTWEDTSGVTIPSGWGHMGIEPLCCDYHLEGQQYPGPEAAADCDSNCVSNATLWNMLTNRVCDDGLSQYNLNCAAYNYDAGDCGANLTRFFSNREAYNFTADVCTRMDLPKCTSGAATARCYEDCAGECFNLQSQCTAGQHKRVSQRCLQVLADGTCDSRDDTALRIDLSCPLWDYEDQDCLQEYQVDLLAIYPTTGAWTGGSEARYAVEMAVDEINSSPAFFSNVNGSKALLQVSWIESECSAATIQRNLVDILFEREDRHFSAIIGGGCSSVCEVVASVATAMRIPELSYGCSSPRFTTKREQYEYFSRLQYSEAQTSQPIITLLRQMNWTRFGTIHDRSHTLFTAFMESLWEDAELAEMEVVPVSFYGSNAEEELPSQLEALQNANITVIVWSCYEPQAQTMFKLLTEMKQQGGTAPGAALAAQEHVWIGPGGTLRLWVVGMWSQQNVQDNAHYQDFATAYAARLAALNSSTPDSYVTARALAYDVTYALALALNSTLAATGTVNGPQVLAALRSVEFTGATGSVKINSDGDPSSPPFQLHNLQPSNGNLAKVNIATLPTMTSSWDEADLAALQFRGVWDDAGEVPAPATRVPLDSVLRVREDACSRGFYFSHAAKKCIDCMAHSLCFSSYNVSCLDSQLSDVMECHGSDMVASEGYWIDSVGIEQAFKEQPTEVVLSSDMAAHLSRYITMCPMQGRCKHGQADSSCEEGYTGRLCSECAEGLEVTIHGCEECGDKIEGWKRLDVVLPAAVVVQAIGSYFYLFTSRRVTEVSAKLDILIFFYQLLAMSISSAYGTTGYLAAFNLNVPETEREDEEECSWGRYSTFALFYTKLLVIAGIFTALGLSAGTDSLLTYLFGKAALDRVRHALMKGPIALKRKIDICWKGDVVEPIVGIKAAGEKRPRIVSFSKWIQDFDADKEKAESLEMQAPRPEPKITTVIAAALGPQPKITTEAQAPVGPWLNADHSILQTECFPCCLNPEQPQIAPPSPAVLDKSSAYGWRNFRISANIRLWLHKSTSSTSFKTYATRIQRRTIIAAVTVQNAVLMPASTACFAMLSCFEIYENGERVWVLSADQSITCPDSWPHILGGCTGEEGCALSRAQAVALSVFGILLVVAILRMALMLTCLKVLHPISLVLASHCQCRQRFVAQILPTSGALRALQWGYRVEGLLHPS</sequence>
<keyword evidence="2 9" id="KW-0812">Transmembrane</keyword>
<dbReference type="InterPro" id="IPR000337">
    <property type="entry name" value="GPCR_3"/>
</dbReference>
<accession>A0AAE0BC27</accession>
<dbReference type="EMBL" id="LGRX02035780">
    <property type="protein sequence ID" value="KAK3233208.1"/>
    <property type="molecule type" value="Genomic_DNA"/>
</dbReference>
<keyword evidence="10" id="KW-0732">Signal</keyword>
<feature type="chain" id="PRO_5042243927" description="Receptor ligand binding region domain-containing protein" evidence="10">
    <location>
        <begin position="24"/>
        <end position="1211"/>
    </location>
</feature>
<dbReference type="Proteomes" id="UP001190700">
    <property type="component" value="Unassembled WGS sequence"/>
</dbReference>
<dbReference type="GO" id="GO:0038039">
    <property type="term" value="C:G protein-coupled receptor heterodimeric complex"/>
    <property type="evidence" value="ECO:0007669"/>
    <property type="project" value="TreeGrafter"/>
</dbReference>
<evidence type="ECO:0000256" key="6">
    <source>
        <dbReference type="ARBA" id="ARBA00023170"/>
    </source>
</evidence>
<dbReference type="PRINTS" id="PR00248">
    <property type="entry name" value="GPCRMGR"/>
</dbReference>
<evidence type="ECO:0000256" key="9">
    <source>
        <dbReference type="SAM" id="Phobius"/>
    </source>
</evidence>
<dbReference type="InterPro" id="IPR001828">
    <property type="entry name" value="ANF_lig-bd_rcpt"/>
</dbReference>
<name>A0AAE0BC27_9CHLO</name>
<protein>
    <recommendedName>
        <fullName evidence="11">Receptor ligand binding region domain-containing protein</fullName>
    </recommendedName>
</protein>
<dbReference type="InterPro" id="IPR028082">
    <property type="entry name" value="Peripla_BP_I"/>
</dbReference>
<evidence type="ECO:0000256" key="3">
    <source>
        <dbReference type="ARBA" id="ARBA00022989"/>
    </source>
</evidence>
<evidence type="ECO:0000256" key="8">
    <source>
        <dbReference type="ARBA" id="ARBA00023224"/>
    </source>
</evidence>
<evidence type="ECO:0000313" key="12">
    <source>
        <dbReference type="EMBL" id="KAK3233208.1"/>
    </source>
</evidence>
<dbReference type="AlphaFoldDB" id="A0AAE0BC27"/>
<feature type="signal peptide" evidence="10">
    <location>
        <begin position="1"/>
        <end position="23"/>
    </location>
</feature>
<feature type="transmembrane region" description="Helical" evidence="9">
    <location>
        <begin position="1070"/>
        <end position="1093"/>
    </location>
</feature>
<evidence type="ECO:0000259" key="11">
    <source>
        <dbReference type="Pfam" id="PF01094"/>
    </source>
</evidence>